<dbReference type="EMBL" id="OX459119">
    <property type="protein sequence ID" value="CAI9095073.1"/>
    <property type="molecule type" value="Genomic_DNA"/>
</dbReference>
<proteinExistence type="predicted"/>
<gene>
    <name evidence="2" type="ORF">OLC1_LOCUS6117</name>
</gene>
<evidence type="ECO:0000313" key="2">
    <source>
        <dbReference type="EMBL" id="CAI9095073.1"/>
    </source>
</evidence>
<sequence length="510" mass="59665">MDDRNFGRAKMQTFVWDNGDTSVSVTYKENFYIFHFTIAEHLLNVLRNGPYIIDGALVVLRRWVSSLSFKHLGVEEILIWVRFYDFPITQLRKTSAFDLAAMIGESVEVEDFELKPSQMSFLRMSVWMKPFKPLIPGFYHELLDGDLVWIECSYESVFEICRRCCKIGHPISRCTTREPLKKRLRFSSKYRMHNNSDTKGLTEEKVLDGFRFNKEVEIILSEMCEKESQPYTSQGQETLPKQHVESLKQRTTQVPENSSHFHRTDLFRSQRLVDVMSFDDKHLVGKIRKRKIGAKQNVSHSYAAKVFMAFMEGYQGGETLQPRKKRRDINKHQGTEFKGRKRSRIELHGHEGSVKKQRKQKEENIRKAKRTMVLEDLHQKKKSKPNPKKHESTPRHKRALELGTQVESLHSRDKEERVVKRRRLETSMKAEMQENLLALIKQLVENQNNIVEVLYATRRIDGEEGHSTTRTTMDEAAANKEGFWVIEPNQSPKRPCEYFLGIAGAYNVHL</sequence>
<dbReference type="InterPro" id="IPR040256">
    <property type="entry name" value="At4g02000-like"/>
</dbReference>
<reference evidence="2" key="1">
    <citation type="submission" date="2023-03" db="EMBL/GenBank/DDBJ databases">
        <authorList>
            <person name="Julca I."/>
        </authorList>
    </citation>
    <scope>NUCLEOTIDE SEQUENCE</scope>
</reference>
<evidence type="ECO:0000313" key="3">
    <source>
        <dbReference type="Proteomes" id="UP001161247"/>
    </source>
</evidence>
<dbReference type="Proteomes" id="UP001161247">
    <property type="component" value="Chromosome 2"/>
</dbReference>
<dbReference type="PANTHER" id="PTHR31286:SF167">
    <property type="entry name" value="OS09G0268800 PROTEIN"/>
    <property type="match status" value="1"/>
</dbReference>
<organism evidence="2 3">
    <name type="scientific">Oldenlandia corymbosa var. corymbosa</name>
    <dbReference type="NCBI Taxonomy" id="529605"/>
    <lineage>
        <taxon>Eukaryota</taxon>
        <taxon>Viridiplantae</taxon>
        <taxon>Streptophyta</taxon>
        <taxon>Embryophyta</taxon>
        <taxon>Tracheophyta</taxon>
        <taxon>Spermatophyta</taxon>
        <taxon>Magnoliopsida</taxon>
        <taxon>eudicotyledons</taxon>
        <taxon>Gunneridae</taxon>
        <taxon>Pentapetalae</taxon>
        <taxon>asterids</taxon>
        <taxon>lamiids</taxon>
        <taxon>Gentianales</taxon>
        <taxon>Rubiaceae</taxon>
        <taxon>Rubioideae</taxon>
        <taxon>Spermacoceae</taxon>
        <taxon>Hedyotis-Oldenlandia complex</taxon>
        <taxon>Oldenlandia</taxon>
    </lineage>
</organism>
<dbReference type="AlphaFoldDB" id="A0AAV1CJ16"/>
<feature type="compositionally biased region" description="Basic and acidic residues" evidence="1">
    <location>
        <begin position="330"/>
        <end position="378"/>
    </location>
</feature>
<name>A0AAV1CJ16_OLDCO</name>
<feature type="region of interest" description="Disordered" evidence="1">
    <location>
        <begin position="322"/>
        <end position="399"/>
    </location>
</feature>
<protein>
    <submittedName>
        <fullName evidence="2">OLC1v1030932C1</fullName>
    </submittedName>
</protein>
<dbReference type="PANTHER" id="PTHR31286">
    <property type="entry name" value="GLYCINE-RICH CELL WALL STRUCTURAL PROTEIN 1.8-LIKE"/>
    <property type="match status" value="1"/>
</dbReference>
<accession>A0AAV1CJ16</accession>
<evidence type="ECO:0000256" key="1">
    <source>
        <dbReference type="SAM" id="MobiDB-lite"/>
    </source>
</evidence>
<keyword evidence="3" id="KW-1185">Reference proteome</keyword>